<evidence type="ECO:0000256" key="9">
    <source>
        <dbReference type="ARBA" id="ARBA00023214"/>
    </source>
</evidence>
<name>A0ABN7SH29_OIKDI</name>
<evidence type="ECO:0000256" key="1">
    <source>
        <dbReference type="ARBA" id="ARBA00004141"/>
    </source>
</evidence>
<evidence type="ECO:0000256" key="3">
    <source>
        <dbReference type="ARBA" id="ARBA00022692"/>
    </source>
</evidence>
<feature type="transmembrane region" description="Helical" evidence="11">
    <location>
        <begin position="108"/>
        <end position="130"/>
    </location>
</feature>
<dbReference type="InterPro" id="IPR046342">
    <property type="entry name" value="CBS_dom_sf"/>
</dbReference>
<feature type="domain" description="CBS" evidence="12">
    <location>
        <begin position="528"/>
        <end position="590"/>
    </location>
</feature>
<dbReference type="InterPro" id="IPR001807">
    <property type="entry name" value="ClC"/>
</dbReference>
<keyword evidence="4" id="KW-0677">Repeat</keyword>
<feature type="transmembrane region" description="Helical" evidence="11">
    <location>
        <begin position="445"/>
        <end position="468"/>
    </location>
</feature>
<dbReference type="Pfam" id="PF00571">
    <property type="entry name" value="CBS"/>
    <property type="match status" value="1"/>
</dbReference>
<keyword evidence="8 11" id="KW-0472">Membrane</keyword>
<dbReference type="SMART" id="SM00116">
    <property type="entry name" value="CBS"/>
    <property type="match status" value="2"/>
</dbReference>
<evidence type="ECO:0000259" key="12">
    <source>
        <dbReference type="PROSITE" id="PS51371"/>
    </source>
</evidence>
<feature type="transmembrane region" description="Helical" evidence="11">
    <location>
        <begin position="379"/>
        <end position="396"/>
    </location>
</feature>
<evidence type="ECO:0000256" key="11">
    <source>
        <dbReference type="RuleBase" id="RU361221"/>
    </source>
</evidence>
<keyword evidence="3 11" id="KW-0812">Transmembrane</keyword>
<keyword evidence="7 10" id="KW-0129">CBS domain</keyword>
<evidence type="ECO:0000313" key="14">
    <source>
        <dbReference type="Proteomes" id="UP001158576"/>
    </source>
</evidence>
<dbReference type="Proteomes" id="UP001158576">
    <property type="component" value="Chromosome XSR"/>
</dbReference>
<evidence type="ECO:0000256" key="7">
    <source>
        <dbReference type="ARBA" id="ARBA00023122"/>
    </source>
</evidence>
<dbReference type="Gene3D" id="1.10.3080.10">
    <property type="entry name" value="Clc chloride channel"/>
    <property type="match status" value="1"/>
</dbReference>
<feature type="transmembrane region" description="Helical" evidence="11">
    <location>
        <begin position="167"/>
        <end position="191"/>
    </location>
</feature>
<evidence type="ECO:0000256" key="10">
    <source>
        <dbReference type="PROSITE-ProRule" id="PRU00703"/>
    </source>
</evidence>
<feature type="transmembrane region" description="Helical" evidence="11">
    <location>
        <begin position="18"/>
        <end position="39"/>
    </location>
</feature>
<dbReference type="SUPFAM" id="SSF54631">
    <property type="entry name" value="CBS-domain pair"/>
    <property type="match status" value="1"/>
</dbReference>
<comment type="subcellular location">
    <subcellularLocation>
        <location evidence="1 11">Membrane</location>
        <topology evidence="1 11">Multi-pass membrane protein</topology>
    </subcellularLocation>
</comment>
<keyword evidence="6 11" id="KW-0406">Ion transport</keyword>
<dbReference type="InterPro" id="IPR050970">
    <property type="entry name" value="Cl_channel_volt-gated"/>
</dbReference>
<evidence type="ECO:0000313" key="13">
    <source>
        <dbReference type="EMBL" id="CAG5099866.1"/>
    </source>
</evidence>
<keyword evidence="5 11" id="KW-1133">Transmembrane helix</keyword>
<comment type="similarity">
    <text evidence="11">Belongs to the chloride channel (TC 2.A.49) family.</text>
</comment>
<evidence type="ECO:0000256" key="8">
    <source>
        <dbReference type="ARBA" id="ARBA00023136"/>
    </source>
</evidence>
<keyword evidence="14" id="KW-1185">Reference proteome</keyword>
<dbReference type="PROSITE" id="PS51371">
    <property type="entry name" value="CBS"/>
    <property type="match status" value="1"/>
</dbReference>
<dbReference type="PRINTS" id="PR00762">
    <property type="entry name" value="CLCHANNEL"/>
</dbReference>
<dbReference type="CDD" id="cd04591">
    <property type="entry name" value="CBS_pair_voltage-gated_CLC_euk_bac"/>
    <property type="match status" value="1"/>
</dbReference>
<keyword evidence="9 11" id="KW-0868">Chloride</keyword>
<evidence type="ECO:0000256" key="6">
    <source>
        <dbReference type="ARBA" id="ARBA00023065"/>
    </source>
</evidence>
<proteinExistence type="inferred from homology"/>
<feature type="transmembrane region" description="Helical" evidence="11">
    <location>
        <begin position="249"/>
        <end position="269"/>
    </location>
</feature>
<gene>
    <name evidence="13" type="ORF">OKIOD_LOCUS8282</name>
</gene>
<dbReference type="SUPFAM" id="SSF81340">
    <property type="entry name" value="Clc chloride channel"/>
    <property type="match status" value="1"/>
</dbReference>
<organism evidence="13 14">
    <name type="scientific">Oikopleura dioica</name>
    <name type="common">Tunicate</name>
    <dbReference type="NCBI Taxonomy" id="34765"/>
    <lineage>
        <taxon>Eukaryota</taxon>
        <taxon>Metazoa</taxon>
        <taxon>Chordata</taxon>
        <taxon>Tunicata</taxon>
        <taxon>Appendicularia</taxon>
        <taxon>Copelata</taxon>
        <taxon>Oikopleuridae</taxon>
        <taxon>Oikopleura</taxon>
    </lineage>
</organism>
<evidence type="ECO:0000256" key="4">
    <source>
        <dbReference type="ARBA" id="ARBA00022737"/>
    </source>
</evidence>
<reference evidence="13 14" key="1">
    <citation type="submission" date="2021-04" db="EMBL/GenBank/DDBJ databases">
        <authorList>
            <person name="Bliznina A."/>
        </authorList>
    </citation>
    <scope>NUCLEOTIDE SEQUENCE [LARGE SCALE GENOMIC DNA]</scope>
</reference>
<feature type="transmembrane region" description="Helical" evidence="11">
    <location>
        <begin position="480"/>
        <end position="499"/>
    </location>
</feature>
<dbReference type="InterPro" id="IPR000644">
    <property type="entry name" value="CBS_dom"/>
</dbReference>
<feature type="transmembrane region" description="Helical" evidence="11">
    <location>
        <begin position="59"/>
        <end position="78"/>
    </location>
</feature>
<dbReference type="EMBL" id="OU015569">
    <property type="protein sequence ID" value="CAG5099866.1"/>
    <property type="molecule type" value="Genomic_DNA"/>
</dbReference>
<accession>A0ABN7SH29</accession>
<sequence>MGLKTLTKWIALALRNEWFYLFLMGTTMAILSFGIDFLIENLQEVHYIMYASNSHSYVASLFVWLLFASVLVFAAVLVTKTIAPKASGSGIPEMKTILRSPGLHKEFVTWKVLVAKLLGLVMALGSRMPIGKEGPFIHVASIVAILFCKVQNFILRKRTEDARMTELLSAACAIGVSCCFGAPIGGVLFSIEVTSTYFAVRDYWRAFFGSVMSALVFRILAVFWKDEETLTALFRTNFRVDFPFDPQEIIAFVVIGVVSGLAAANFVAFHKYLNKKIPLIFKSDTQRQMIYPVLVAAVYSIMTFPGGLGRVIAGELTDKQAIMMLFDNATWSNPDTTAFIDERQFLAEGELERLNESSIPVSEVEAFGWDRATGKPTGANLYVSLTLFIVVQYLAAAVAQTVAYPCGVFMPVFMIGAAFGRLVGESMFAWFPMGFKGQLVIPGGYAVVGAAAFAGGVTHTISTSVIVFELTGQISHCLPVLLAVLVSNAIAQYFAPSFYDSIIVQKKLPHLPDLRSYQNYNTCVENFMKRDVAAIHALADATQIREILGRYKYSVFPLIDSVSNKVLLGSITRAELSHSVEMSMPRPLDSATVNAAPAMITEKTSLHRVHTMFSLLNMKRAWVVNGGRLVGIVTTTELSEEIVGTARKFNLDQRARSNSSIASEDLEHRLIESEDDGEDSFDDQVHFDRSSFNFNQSHNYTRTNL</sequence>
<feature type="transmembrane region" description="Helical" evidence="11">
    <location>
        <begin position="289"/>
        <end position="313"/>
    </location>
</feature>
<keyword evidence="2 11" id="KW-0813">Transport</keyword>
<feature type="transmembrane region" description="Helical" evidence="11">
    <location>
        <begin position="402"/>
        <end position="424"/>
    </location>
</feature>
<dbReference type="PANTHER" id="PTHR45720:SF10">
    <property type="entry name" value="CHLORIDE CHANNEL PROTEIN 2"/>
    <property type="match status" value="1"/>
</dbReference>
<evidence type="ECO:0000256" key="5">
    <source>
        <dbReference type="ARBA" id="ARBA00022989"/>
    </source>
</evidence>
<protein>
    <recommendedName>
        <fullName evidence="11">Chloride channel protein</fullName>
    </recommendedName>
</protein>
<dbReference type="Pfam" id="PF00654">
    <property type="entry name" value="Voltage_CLC"/>
    <property type="match status" value="1"/>
</dbReference>
<feature type="transmembrane region" description="Helical" evidence="11">
    <location>
        <begin position="136"/>
        <end position="155"/>
    </location>
</feature>
<evidence type="ECO:0000256" key="2">
    <source>
        <dbReference type="ARBA" id="ARBA00022448"/>
    </source>
</evidence>
<dbReference type="InterPro" id="IPR014743">
    <property type="entry name" value="Cl-channel_core"/>
</dbReference>
<dbReference type="Gene3D" id="3.10.580.10">
    <property type="entry name" value="CBS-domain"/>
    <property type="match status" value="2"/>
</dbReference>
<dbReference type="PANTHER" id="PTHR45720">
    <property type="entry name" value="CHLORIDE CHANNEL PROTEIN 2"/>
    <property type="match status" value="1"/>
</dbReference>